<dbReference type="EMBL" id="JASBNA010000051">
    <property type="protein sequence ID" value="KAK7680227.1"/>
    <property type="molecule type" value="Genomic_DNA"/>
</dbReference>
<protein>
    <submittedName>
        <fullName evidence="3">Uncharacterized protein</fullName>
    </submittedName>
</protein>
<reference evidence="3 4" key="1">
    <citation type="submission" date="2022-09" db="EMBL/GenBank/DDBJ databases">
        <authorList>
            <person name="Palmer J.M."/>
        </authorList>
    </citation>
    <scope>NUCLEOTIDE SEQUENCE [LARGE SCALE GENOMIC DNA]</scope>
    <source>
        <strain evidence="3 4">DSM 7382</strain>
    </source>
</reference>
<organism evidence="3 4">
    <name type="scientific">Cerrena zonata</name>
    <dbReference type="NCBI Taxonomy" id="2478898"/>
    <lineage>
        <taxon>Eukaryota</taxon>
        <taxon>Fungi</taxon>
        <taxon>Dikarya</taxon>
        <taxon>Basidiomycota</taxon>
        <taxon>Agaricomycotina</taxon>
        <taxon>Agaricomycetes</taxon>
        <taxon>Polyporales</taxon>
        <taxon>Cerrenaceae</taxon>
        <taxon>Cerrena</taxon>
    </lineage>
</organism>
<feature type="region of interest" description="Disordered" evidence="1">
    <location>
        <begin position="92"/>
        <end position="114"/>
    </location>
</feature>
<feature type="compositionally biased region" description="Polar residues" evidence="1">
    <location>
        <begin position="97"/>
        <end position="114"/>
    </location>
</feature>
<comment type="caution">
    <text evidence="3">The sequence shown here is derived from an EMBL/GenBank/DDBJ whole genome shotgun (WGS) entry which is preliminary data.</text>
</comment>
<gene>
    <name evidence="3" type="ORF">QCA50_016736</name>
</gene>
<name>A0AAW0FJ21_9APHY</name>
<proteinExistence type="predicted"/>
<feature type="signal peptide" evidence="2">
    <location>
        <begin position="1"/>
        <end position="22"/>
    </location>
</feature>
<dbReference type="Proteomes" id="UP001385951">
    <property type="component" value="Unassembled WGS sequence"/>
</dbReference>
<evidence type="ECO:0000313" key="4">
    <source>
        <dbReference type="Proteomes" id="UP001385951"/>
    </source>
</evidence>
<keyword evidence="2" id="KW-0732">Signal</keyword>
<accession>A0AAW0FJ21</accession>
<evidence type="ECO:0000256" key="1">
    <source>
        <dbReference type="SAM" id="MobiDB-lite"/>
    </source>
</evidence>
<evidence type="ECO:0000313" key="3">
    <source>
        <dbReference type="EMBL" id="KAK7680227.1"/>
    </source>
</evidence>
<keyword evidence="4" id="KW-1185">Reference proteome</keyword>
<sequence length="114" mass="12111">MPGRFQGSLTALIVFQASIVMGPDFLISATANFTRVFIQQPLVPSLQFFLHRIPHPPNPPSTNIGPDRPTLSLSASLLLSAAPPTSLLTCLPPHLPSPTSKSSLWTTTPSGAVK</sequence>
<dbReference type="AlphaFoldDB" id="A0AAW0FJ21"/>
<feature type="chain" id="PRO_5043710024" evidence="2">
    <location>
        <begin position="23"/>
        <end position="114"/>
    </location>
</feature>
<evidence type="ECO:0000256" key="2">
    <source>
        <dbReference type="SAM" id="SignalP"/>
    </source>
</evidence>